<dbReference type="EMBL" id="CAIN01000022">
    <property type="protein sequence ID" value="CCI21016.1"/>
    <property type="molecule type" value="Genomic_DNA"/>
</dbReference>
<dbReference type="Proteomes" id="UP000005291">
    <property type="component" value="Unassembled WGS sequence"/>
</dbReference>
<evidence type="ECO:0000313" key="2">
    <source>
        <dbReference type="Proteomes" id="UP000005291"/>
    </source>
</evidence>
<dbReference type="HOGENOM" id="CLU_2508970_0_0_3"/>
<organism evidence="1 2">
    <name type="scientific">Microcystis aeruginosa PCC 9808</name>
    <dbReference type="NCBI Taxonomy" id="1160284"/>
    <lineage>
        <taxon>Bacteria</taxon>
        <taxon>Bacillati</taxon>
        <taxon>Cyanobacteriota</taxon>
        <taxon>Cyanophyceae</taxon>
        <taxon>Oscillatoriophycideae</taxon>
        <taxon>Chroococcales</taxon>
        <taxon>Microcystaceae</taxon>
        <taxon>Microcystis</taxon>
    </lineage>
</organism>
<name>I4HG42_MICAE</name>
<reference evidence="1 2" key="1">
    <citation type="submission" date="2012-04" db="EMBL/GenBank/DDBJ databases">
        <authorList>
            <person name="Genoscope - CEA"/>
        </authorList>
    </citation>
    <scope>NUCLEOTIDE SEQUENCE [LARGE SCALE GENOMIC DNA]</scope>
    <source>
        <strain evidence="1 2">9808</strain>
    </source>
</reference>
<dbReference type="AlphaFoldDB" id="I4HG42"/>
<accession>I4HG42</accession>
<gene>
    <name evidence="1" type="ORF">MICAG_1180001</name>
</gene>
<proteinExistence type="predicted"/>
<comment type="caution">
    <text evidence="1">The sequence shown here is derived from an EMBL/GenBank/DDBJ whole genome shotgun (WGS) entry which is preliminary data.</text>
</comment>
<sequence>MELRPIPFQFQSLVGFKINWNFSALMDSVRPCWFQSLVGFKINWNIALTPQDARAIAFQSLVGFKINWNSAAAQPQEPLTSRFNP</sequence>
<evidence type="ECO:0000313" key="1">
    <source>
        <dbReference type="EMBL" id="CCI21016.1"/>
    </source>
</evidence>
<protein>
    <submittedName>
        <fullName evidence="1">Uncharacterized protein</fullName>
    </submittedName>
</protein>